<keyword evidence="2" id="KW-1185">Reference proteome</keyword>
<organism evidence="1 2">
    <name type="scientific">Avena sativa</name>
    <name type="common">Oat</name>
    <dbReference type="NCBI Taxonomy" id="4498"/>
    <lineage>
        <taxon>Eukaryota</taxon>
        <taxon>Viridiplantae</taxon>
        <taxon>Streptophyta</taxon>
        <taxon>Embryophyta</taxon>
        <taxon>Tracheophyta</taxon>
        <taxon>Spermatophyta</taxon>
        <taxon>Magnoliopsida</taxon>
        <taxon>Liliopsida</taxon>
        <taxon>Poales</taxon>
        <taxon>Poaceae</taxon>
        <taxon>BOP clade</taxon>
        <taxon>Pooideae</taxon>
        <taxon>Poodae</taxon>
        <taxon>Poeae</taxon>
        <taxon>Poeae Chloroplast Group 1 (Aveneae type)</taxon>
        <taxon>Aveninae</taxon>
        <taxon>Avena</taxon>
    </lineage>
</organism>
<evidence type="ECO:0000313" key="1">
    <source>
        <dbReference type="EnsemblPlants" id="AVESA.00010b.r2.2DG0333610.1.CDS"/>
    </source>
</evidence>
<name>A0ACD5UYT5_AVESA</name>
<proteinExistence type="predicted"/>
<evidence type="ECO:0000313" key="2">
    <source>
        <dbReference type="Proteomes" id="UP001732700"/>
    </source>
</evidence>
<dbReference type="Proteomes" id="UP001732700">
    <property type="component" value="Chromosome 2D"/>
</dbReference>
<reference evidence="1" key="1">
    <citation type="submission" date="2021-05" db="EMBL/GenBank/DDBJ databases">
        <authorList>
            <person name="Scholz U."/>
            <person name="Mascher M."/>
            <person name="Fiebig A."/>
        </authorList>
    </citation>
    <scope>NUCLEOTIDE SEQUENCE [LARGE SCALE GENOMIC DNA]</scope>
</reference>
<sequence>MRRCGWLSSLCRPRRGGRAAALLPNPDPLPPQPQPKVEENHGASDQVIMENILLNSDFSEDLCSWHPNGCHAFVAVEGSGYHNGIRPHSGSKYAVLTNRTQSWQGLEQDLTENVGVGTKYVVNAHVRVHGELHEPVGVQATLKLEDEGSSTNYRSVARILASQEHWEKLEGSFELTTIPRRLVFYLEGPPAGVDLLIDSVTISCMKTERKMSSLIGGTTNIILNCDFSEGLHSWHPIHCHAYVASQWSGFLDGIRGSSGENYAVVSKRTQQWQGLEQDITDRVCTGTTYSVSAYVRVDGNIHGKAEIKATLRLQNPDEPAHYSSIGRVLASKEKWEKLEGSFSLTNMPKCVVFYLEGPHAGVDLIIDSVTIARSEHKQSKDVQSPSRIQIVIKNPQFEEGLSSWSGRGCNICRHEFTAYGNVKPVNGSYFASATGRVHNWNGIQQDITGRVQRKVSYEISSHVRIFGSANETEVRATLWVQENGHERYVCISKNQASDKRWTHLKGKFLLHAPFSKVVLFIEGPPAGIDILVDGLVISPAKKLQAAPRPKIEIVDLQERGAPVGGIGVQGHISHPVGDIICDSLDKLAILGLPIWITELDVSAENEHIRADDLEVCLRECFAHPAVEGVVLWGFWEAFMFREHAHLIDADGTINEAGKRYLALKQEWLTKTNGGIDHHGEFKFRGYHGSYTVEVATPSGKVTRSFVVDKENPLQVVTLNI</sequence>
<accession>A0ACD5UYT5</accession>
<protein>
    <submittedName>
        <fullName evidence="1">Uncharacterized protein</fullName>
    </submittedName>
</protein>
<dbReference type="EnsemblPlants" id="AVESA.00010b.r2.2DG0333610.1">
    <property type="protein sequence ID" value="AVESA.00010b.r2.2DG0333610.1.CDS"/>
    <property type="gene ID" value="AVESA.00010b.r2.2DG0333610"/>
</dbReference>
<reference evidence="1" key="2">
    <citation type="submission" date="2025-09" db="UniProtKB">
        <authorList>
            <consortium name="EnsemblPlants"/>
        </authorList>
    </citation>
    <scope>IDENTIFICATION</scope>
</reference>